<keyword evidence="2" id="KW-0479">Metal-binding</keyword>
<dbReference type="InterPro" id="IPR001365">
    <property type="entry name" value="A_deaminase_dom"/>
</dbReference>
<dbReference type="GO" id="GO:0046872">
    <property type="term" value="F:metal ion binding"/>
    <property type="evidence" value="ECO:0007669"/>
    <property type="project" value="UniProtKB-KW"/>
</dbReference>
<evidence type="ECO:0000256" key="2">
    <source>
        <dbReference type="ARBA" id="ARBA00022723"/>
    </source>
</evidence>
<dbReference type="SUPFAM" id="SSF51556">
    <property type="entry name" value="Metallo-dependent hydrolases"/>
    <property type="match status" value="1"/>
</dbReference>
<reference evidence="6" key="1">
    <citation type="journal article" date="2020" name="Stud. Mycol.">
        <title>101 Dothideomycetes genomes: a test case for predicting lifestyles and emergence of pathogens.</title>
        <authorList>
            <person name="Haridas S."/>
            <person name="Albert R."/>
            <person name="Binder M."/>
            <person name="Bloem J."/>
            <person name="Labutti K."/>
            <person name="Salamov A."/>
            <person name="Andreopoulos B."/>
            <person name="Baker S."/>
            <person name="Barry K."/>
            <person name="Bills G."/>
            <person name="Bluhm B."/>
            <person name="Cannon C."/>
            <person name="Castanera R."/>
            <person name="Culley D."/>
            <person name="Daum C."/>
            <person name="Ezra D."/>
            <person name="Gonzalez J."/>
            <person name="Henrissat B."/>
            <person name="Kuo A."/>
            <person name="Liang C."/>
            <person name="Lipzen A."/>
            <person name="Lutzoni F."/>
            <person name="Magnuson J."/>
            <person name="Mondo S."/>
            <person name="Nolan M."/>
            <person name="Ohm R."/>
            <person name="Pangilinan J."/>
            <person name="Park H.-J."/>
            <person name="Ramirez L."/>
            <person name="Alfaro M."/>
            <person name="Sun H."/>
            <person name="Tritt A."/>
            <person name="Yoshinaga Y."/>
            <person name="Zwiers L.-H."/>
            <person name="Turgeon B."/>
            <person name="Goodwin S."/>
            <person name="Spatafora J."/>
            <person name="Crous P."/>
            <person name="Grigoriev I."/>
        </authorList>
    </citation>
    <scope>NUCLEOTIDE SEQUENCE</scope>
    <source>
        <strain evidence="6">CBS 116435</strain>
    </source>
</reference>
<feature type="region of interest" description="Disordered" evidence="4">
    <location>
        <begin position="120"/>
        <end position="143"/>
    </location>
</feature>
<keyword evidence="7" id="KW-1185">Reference proteome</keyword>
<dbReference type="GO" id="GO:0006154">
    <property type="term" value="P:adenosine catabolic process"/>
    <property type="evidence" value="ECO:0007669"/>
    <property type="project" value="TreeGrafter"/>
</dbReference>
<comment type="cofactor">
    <cofactor evidence="1">
        <name>Zn(2+)</name>
        <dbReference type="ChEBI" id="CHEBI:29105"/>
    </cofactor>
</comment>
<feature type="domain" description="Adenosine deaminase" evidence="5">
    <location>
        <begin position="366"/>
        <end position="656"/>
    </location>
</feature>
<dbReference type="GO" id="GO:0004000">
    <property type="term" value="F:adenosine deaminase activity"/>
    <property type="evidence" value="ECO:0007669"/>
    <property type="project" value="TreeGrafter"/>
</dbReference>
<sequence length="698" mass="79773">MAFQVVDSRKYHAPEALSLTSIEQTTTRTTTNTCAMLSRIGRQLKRQFSKSHVQAQEEERYNDLKSTAVPGQVTSHQQQYMGSDSSGTPNPDSTMDAEHLLSQEVKSNEGNEAYRNEREQLLDAEDQERWDRPARSSATRNERTAEQIVRKLVENERIDPTLFGNVPSEKVPSQDSRDLGGRFLANKPRILRSKVFKIARKMPKGGHLHEHFNSELMPEVLLPLIPRFVPDTMFIRTSRPLISAPDAVESECDFSMAEIVFNVMPQDTKVGDCFQPSYNPDVKDPNARPWMRWTDFQSKFPEGVYTEDSNTKELEHLNNAEKWARERMVITRERAYSPTQTHNGSWACFNQGTRAFKGLVNYEGVYRWYIGAAIQNMIDDGIMYAELRPMLLDKSIPSDDGLRQLTHSDQMKIICEEVRKKQEHLASENRLHKFPFGVKIIYSTPRSIPLQKMQSELSDCIQLKREFPNLICGFDLVGAEDRPNCISYYADLLVSFTKTCEKLDIEIPFMFHAGETLLDTGGSHDPSKSNLYDSLLLKAKRIGHGYALTRHPLLIKKYKEANIALELCPISNEVLHLCANVRDHPYPALLGAGLHCTLNSDNPSLFRPPYSLSSSPAHLTNEFYQVMVGDTRMTVHGWKQLALWSLEHSCLGAKRRDDGRKESEQEEAKAIFMREWEAWCAWVVEEFGDYVDSLPDLI</sequence>
<dbReference type="AlphaFoldDB" id="A0A9P4UN34"/>
<feature type="compositionally biased region" description="Polar residues" evidence="4">
    <location>
        <begin position="72"/>
        <end position="93"/>
    </location>
</feature>
<dbReference type="PANTHER" id="PTHR11409:SF37">
    <property type="entry name" value="ADENOSINE DEAMINASE DOMAIN-CONTAINING PROTEIN"/>
    <property type="match status" value="1"/>
</dbReference>
<gene>
    <name evidence="6" type="ORF">K431DRAFT_293825</name>
</gene>
<dbReference type="Pfam" id="PF00962">
    <property type="entry name" value="A_deaminase"/>
    <property type="match status" value="1"/>
</dbReference>
<proteinExistence type="predicted"/>
<protein>
    <submittedName>
        <fullName evidence="6">Metallo-dependent hydrolase</fullName>
    </submittedName>
</protein>
<feature type="region of interest" description="Disordered" evidence="4">
    <location>
        <begin position="48"/>
        <end position="95"/>
    </location>
</feature>
<organism evidence="6 7">
    <name type="scientific">Polychaeton citri CBS 116435</name>
    <dbReference type="NCBI Taxonomy" id="1314669"/>
    <lineage>
        <taxon>Eukaryota</taxon>
        <taxon>Fungi</taxon>
        <taxon>Dikarya</taxon>
        <taxon>Ascomycota</taxon>
        <taxon>Pezizomycotina</taxon>
        <taxon>Dothideomycetes</taxon>
        <taxon>Dothideomycetidae</taxon>
        <taxon>Capnodiales</taxon>
        <taxon>Capnodiaceae</taxon>
        <taxon>Polychaeton</taxon>
    </lineage>
</organism>
<dbReference type="Proteomes" id="UP000799441">
    <property type="component" value="Unassembled WGS sequence"/>
</dbReference>
<evidence type="ECO:0000259" key="5">
    <source>
        <dbReference type="Pfam" id="PF00962"/>
    </source>
</evidence>
<evidence type="ECO:0000313" key="7">
    <source>
        <dbReference type="Proteomes" id="UP000799441"/>
    </source>
</evidence>
<dbReference type="PANTHER" id="PTHR11409">
    <property type="entry name" value="ADENOSINE DEAMINASE"/>
    <property type="match status" value="1"/>
</dbReference>
<comment type="caution">
    <text evidence="6">The sequence shown here is derived from an EMBL/GenBank/DDBJ whole genome shotgun (WGS) entry which is preliminary data.</text>
</comment>
<dbReference type="EMBL" id="MU003786">
    <property type="protein sequence ID" value="KAF2721932.1"/>
    <property type="molecule type" value="Genomic_DNA"/>
</dbReference>
<evidence type="ECO:0000256" key="1">
    <source>
        <dbReference type="ARBA" id="ARBA00001947"/>
    </source>
</evidence>
<evidence type="ECO:0000313" key="6">
    <source>
        <dbReference type="EMBL" id="KAF2721932.1"/>
    </source>
</evidence>
<dbReference type="GO" id="GO:0046103">
    <property type="term" value="P:inosine biosynthetic process"/>
    <property type="evidence" value="ECO:0007669"/>
    <property type="project" value="TreeGrafter"/>
</dbReference>
<dbReference type="InterPro" id="IPR032466">
    <property type="entry name" value="Metal_Hydrolase"/>
</dbReference>
<evidence type="ECO:0000256" key="3">
    <source>
        <dbReference type="ARBA" id="ARBA00022801"/>
    </source>
</evidence>
<name>A0A9P4UN34_9PEZI</name>
<dbReference type="InterPro" id="IPR006330">
    <property type="entry name" value="Ado/ade_deaminase"/>
</dbReference>
<keyword evidence="3 6" id="KW-0378">Hydrolase</keyword>
<evidence type="ECO:0000256" key="4">
    <source>
        <dbReference type="SAM" id="MobiDB-lite"/>
    </source>
</evidence>
<dbReference type="Gene3D" id="3.20.20.140">
    <property type="entry name" value="Metal-dependent hydrolases"/>
    <property type="match status" value="1"/>
</dbReference>
<dbReference type="OrthoDB" id="7202371at2759"/>
<accession>A0A9P4UN34</accession>